<organism evidence="3 4">
    <name type="scientific">Frateuria terrea</name>
    <dbReference type="NCBI Taxonomy" id="529704"/>
    <lineage>
        <taxon>Bacteria</taxon>
        <taxon>Pseudomonadati</taxon>
        <taxon>Pseudomonadota</taxon>
        <taxon>Gammaproteobacteria</taxon>
        <taxon>Lysobacterales</taxon>
        <taxon>Rhodanobacteraceae</taxon>
        <taxon>Frateuria</taxon>
    </lineage>
</organism>
<dbReference type="PIRSF" id="PIRSF028431">
    <property type="entry name" value="UCP028431"/>
    <property type="match status" value="1"/>
</dbReference>
<proteinExistence type="predicted"/>
<dbReference type="InterPro" id="IPR019282">
    <property type="entry name" value="Glycoamylase-like_cons_dom"/>
</dbReference>
<dbReference type="InterPro" id="IPR016883">
    <property type="entry name" value="UCP028431"/>
</dbReference>
<protein>
    <recommendedName>
        <fullName evidence="2">Glycoamylase-like domain-containing protein</fullName>
    </recommendedName>
</protein>
<feature type="signal peptide" evidence="1">
    <location>
        <begin position="1"/>
        <end position="26"/>
    </location>
</feature>
<reference evidence="3 4" key="1">
    <citation type="submission" date="2016-10" db="EMBL/GenBank/DDBJ databases">
        <authorList>
            <person name="de Groot N.N."/>
        </authorList>
    </citation>
    <scope>NUCLEOTIDE SEQUENCE [LARGE SCALE GENOMIC DNA]</scope>
    <source>
        <strain evidence="3 4">DSM 26515</strain>
    </source>
</reference>
<keyword evidence="1" id="KW-0732">Signal</keyword>
<sequence>MAFRFTLSAALLAATLNVAAAPAAPAAPVKATTYGTVPAAQQRLIDDLERRTFEWFWDSADAKTGLVPDHYPGESFSSIAAVGFGLTAYGIGAERGYITRDQAIERTLATLRFFKDAPQNASEDNATGYHGFYYHFLDMKTGRRFDRAVELSSVDTTLLLGGVLFAQSYYDRDTPREKEIRQLADAIYRAVDWTWMQARPPLISMGWTPGGKFIPSDWKGYCEGMLVYILALGSPTHPVTPAAWKAWTSTNDKTWGSFYGQTFLTFAPLFGHQYSQAWVDFRGIRDDWNREHDLDYFQNSRRATYSQRNYAIANPGKWTGYGANVWGLTASNGPGDIVDGGHAFKGYSARGAGLDYVEDDGTIAPTAAGGSVAFAPEIVIPALATMKQRYGQSIYNRYGFVDAFNPSFHDAAAVLRTGRLVPSLGWVDTVQLGIDQGPIVLMIENWRSGLVWKVMRRNPYVRKGLQRAGFTGGWLDEAPRKP</sequence>
<evidence type="ECO:0000313" key="4">
    <source>
        <dbReference type="Proteomes" id="UP000199420"/>
    </source>
</evidence>
<dbReference type="Pfam" id="PF10091">
    <property type="entry name" value="Glycoamylase"/>
    <property type="match status" value="1"/>
</dbReference>
<evidence type="ECO:0000259" key="2">
    <source>
        <dbReference type="Pfam" id="PF10091"/>
    </source>
</evidence>
<dbReference type="Proteomes" id="UP000199420">
    <property type="component" value="Unassembled WGS sequence"/>
</dbReference>
<gene>
    <name evidence="3" type="ORF">SAMN04487997_1523</name>
</gene>
<feature type="chain" id="PRO_5011668468" description="Glycoamylase-like domain-containing protein" evidence="1">
    <location>
        <begin position="27"/>
        <end position="482"/>
    </location>
</feature>
<name>A0A1H6SRJ3_9GAMM</name>
<accession>A0A1H6SRJ3</accession>
<dbReference type="AlphaFoldDB" id="A0A1H6SRJ3"/>
<dbReference type="STRING" id="529704.SAMN02927913_1438"/>
<keyword evidence="4" id="KW-1185">Reference proteome</keyword>
<dbReference type="EMBL" id="FNYC01000002">
    <property type="protein sequence ID" value="SEI70411.1"/>
    <property type="molecule type" value="Genomic_DNA"/>
</dbReference>
<evidence type="ECO:0000313" key="3">
    <source>
        <dbReference type="EMBL" id="SEI70411.1"/>
    </source>
</evidence>
<dbReference type="RefSeq" id="WP_091335324.1">
    <property type="nucleotide sequence ID" value="NZ_FNYC01000002.1"/>
</dbReference>
<dbReference type="Gene3D" id="1.50.10.140">
    <property type="match status" value="1"/>
</dbReference>
<evidence type="ECO:0000256" key="1">
    <source>
        <dbReference type="SAM" id="SignalP"/>
    </source>
</evidence>
<dbReference type="OrthoDB" id="5937621at2"/>
<feature type="domain" description="Glycoamylase-like" evidence="2">
    <location>
        <begin position="216"/>
        <end position="459"/>
    </location>
</feature>